<evidence type="ECO:0000313" key="2">
    <source>
        <dbReference type="Proteomes" id="UP000017819"/>
    </source>
</evidence>
<protein>
    <submittedName>
        <fullName evidence="1">Uncharacterized protein</fullName>
    </submittedName>
</protein>
<dbReference type="EMBL" id="AWXZ01000018">
    <property type="protein sequence ID" value="ESR25762.1"/>
    <property type="molecule type" value="Genomic_DNA"/>
</dbReference>
<dbReference type="STRING" id="631454.N177_1595"/>
<name>V4R198_9HYPH</name>
<comment type="caution">
    <text evidence="1">The sequence shown here is derived from an EMBL/GenBank/DDBJ whole genome shotgun (WGS) entry which is preliminary data.</text>
</comment>
<dbReference type="eggNOG" id="ENOG5033KX4">
    <property type="taxonomic scope" value="Bacteria"/>
</dbReference>
<dbReference type="AlphaFoldDB" id="V4R198"/>
<sequence>MLGDLIAQLNDPGVAETTLIDCGDIVLLTQARSAADHAGVPLGDYAAGVVRRFMDGADDDAWVQLIGAMNRSDEPGLAAIRTILSHAVASH</sequence>
<gene>
    <name evidence="1" type="ORF">N177_1595</name>
</gene>
<dbReference type="Proteomes" id="UP000017819">
    <property type="component" value="Unassembled WGS sequence"/>
</dbReference>
<accession>V4R198</accession>
<keyword evidence="2" id="KW-1185">Reference proteome</keyword>
<organism evidence="1 2">
    <name type="scientific">Lutibaculum baratangense AMV1</name>
    <dbReference type="NCBI Taxonomy" id="631454"/>
    <lineage>
        <taxon>Bacteria</taxon>
        <taxon>Pseudomonadati</taxon>
        <taxon>Pseudomonadota</taxon>
        <taxon>Alphaproteobacteria</taxon>
        <taxon>Hyphomicrobiales</taxon>
        <taxon>Tepidamorphaceae</taxon>
        <taxon>Lutibaculum</taxon>
    </lineage>
</organism>
<evidence type="ECO:0000313" key="1">
    <source>
        <dbReference type="EMBL" id="ESR25762.1"/>
    </source>
</evidence>
<reference evidence="1 2" key="1">
    <citation type="journal article" date="2014" name="Genome Announc.">
        <title>Draft Genome Sequence of Lutibaculum baratangense Strain AMV1T, Isolated from a Mud Volcano in Andamans, India.</title>
        <authorList>
            <person name="Singh A."/>
            <person name="Sreenivas A."/>
            <person name="Sathyanarayana Reddy G."/>
            <person name="Pinnaka A.K."/>
            <person name="Shivaji S."/>
        </authorList>
    </citation>
    <scope>NUCLEOTIDE SEQUENCE [LARGE SCALE GENOMIC DNA]</scope>
    <source>
        <strain evidence="1 2">AMV1</strain>
    </source>
</reference>
<proteinExistence type="predicted"/>